<sequence>MFKKKFLVGSLTTALLLTGGISAAFASDFQVLGTDYQSFSLVVPGNNVNDSRGETGSQTKSTSGAQAGLQMNSTGGSSLDVRTESPNGDGSWKDGVTSSETYAINSPQLSGSDVHLQFSTGLLQGPVTVTGNWRSN</sequence>
<feature type="compositionally biased region" description="Polar residues" evidence="1">
    <location>
        <begin position="45"/>
        <end position="77"/>
    </location>
</feature>
<evidence type="ECO:0000313" key="3">
    <source>
        <dbReference type="EMBL" id="MBW7453169.1"/>
    </source>
</evidence>
<proteinExistence type="predicted"/>
<feature type="region of interest" description="Disordered" evidence="1">
    <location>
        <begin position="45"/>
        <end position="98"/>
    </location>
</feature>
<keyword evidence="2" id="KW-0732">Signal</keyword>
<accession>A0ABS7BX00</accession>
<evidence type="ECO:0000256" key="1">
    <source>
        <dbReference type="SAM" id="MobiDB-lite"/>
    </source>
</evidence>
<organism evidence="3 4">
    <name type="scientific">Paenibacillus sepulcri</name>
    <dbReference type="NCBI Taxonomy" id="359917"/>
    <lineage>
        <taxon>Bacteria</taxon>
        <taxon>Bacillati</taxon>
        <taxon>Bacillota</taxon>
        <taxon>Bacilli</taxon>
        <taxon>Bacillales</taxon>
        <taxon>Paenibacillaceae</taxon>
        <taxon>Paenibacillus</taxon>
    </lineage>
</organism>
<feature type="signal peptide" evidence="2">
    <location>
        <begin position="1"/>
        <end position="26"/>
    </location>
</feature>
<comment type="caution">
    <text evidence="3">The sequence shown here is derived from an EMBL/GenBank/DDBJ whole genome shotgun (WGS) entry which is preliminary data.</text>
</comment>
<reference evidence="3 4" key="1">
    <citation type="submission" date="2021-07" db="EMBL/GenBank/DDBJ databases">
        <title>Paenibacillus radiodurans sp. nov., isolated from the southeastern edge of Tengger Desert.</title>
        <authorList>
            <person name="Zhang G."/>
        </authorList>
    </citation>
    <scope>NUCLEOTIDE SEQUENCE [LARGE SCALE GENOMIC DNA]</scope>
    <source>
        <strain evidence="3 4">CCM 7311</strain>
    </source>
</reference>
<evidence type="ECO:0000313" key="4">
    <source>
        <dbReference type="Proteomes" id="UP001519887"/>
    </source>
</evidence>
<dbReference type="EMBL" id="JAHZIK010000047">
    <property type="protein sequence ID" value="MBW7453169.1"/>
    <property type="molecule type" value="Genomic_DNA"/>
</dbReference>
<keyword evidence="4" id="KW-1185">Reference proteome</keyword>
<evidence type="ECO:0008006" key="5">
    <source>
        <dbReference type="Google" id="ProtNLM"/>
    </source>
</evidence>
<protein>
    <recommendedName>
        <fullName evidence="5">WxL domain-containing protein</fullName>
    </recommendedName>
</protein>
<feature type="chain" id="PRO_5045757860" description="WxL domain-containing protein" evidence="2">
    <location>
        <begin position="27"/>
        <end position="136"/>
    </location>
</feature>
<evidence type="ECO:0000256" key="2">
    <source>
        <dbReference type="SAM" id="SignalP"/>
    </source>
</evidence>
<dbReference type="RefSeq" id="WP_210045047.1">
    <property type="nucleotide sequence ID" value="NZ_JBHLVU010000019.1"/>
</dbReference>
<dbReference type="Proteomes" id="UP001519887">
    <property type="component" value="Unassembled WGS sequence"/>
</dbReference>
<gene>
    <name evidence="3" type="ORF">K0U00_03840</name>
</gene>
<name>A0ABS7BX00_9BACL</name>